<dbReference type="InterPro" id="IPR037066">
    <property type="entry name" value="Plug_dom_sf"/>
</dbReference>
<dbReference type="PROSITE" id="PS52016">
    <property type="entry name" value="TONB_DEPENDENT_REC_3"/>
    <property type="match status" value="1"/>
</dbReference>
<keyword evidence="2 10" id="KW-0813">Transport</keyword>
<dbReference type="AlphaFoldDB" id="A0A7K1XRX6"/>
<evidence type="ECO:0000256" key="2">
    <source>
        <dbReference type="ARBA" id="ARBA00022448"/>
    </source>
</evidence>
<keyword evidence="6 11" id="KW-0798">TonB box</keyword>
<protein>
    <submittedName>
        <fullName evidence="15">TonB-dependent receptor</fullName>
    </submittedName>
</protein>
<dbReference type="RefSeq" id="WP_160904775.1">
    <property type="nucleotide sequence ID" value="NZ_WVHS01000001.1"/>
</dbReference>
<comment type="subcellular location">
    <subcellularLocation>
        <location evidence="1 10">Cell outer membrane</location>
        <topology evidence="1 10">Multi-pass membrane protein</topology>
    </subcellularLocation>
</comment>
<dbReference type="PANTHER" id="PTHR30069">
    <property type="entry name" value="TONB-DEPENDENT OUTER MEMBRANE RECEPTOR"/>
    <property type="match status" value="1"/>
</dbReference>
<feature type="domain" description="TonB-dependent receptor-like beta-barrel" evidence="13">
    <location>
        <begin position="195"/>
        <end position="675"/>
    </location>
</feature>
<evidence type="ECO:0000256" key="3">
    <source>
        <dbReference type="ARBA" id="ARBA00022452"/>
    </source>
</evidence>
<feature type="domain" description="TonB-dependent receptor plug" evidence="14">
    <location>
        <begin position="49"/>
        <end position="152"/>
    </location>
</feature>
<dbReference type="Pfam" id="PF07715">
    <property type="entry name" value="Plug"/>
    <property type="match status" value="1"/>
</dbReference>
<proteinExistence type="inferred from homology"/>
<evidence type="ECO:0000259" key="13">
    <source>
        <dbReference type="Pfam" id="PF00593"/>
    </source>
</evidence>
<dbReference type="InterPro" id="IPR036942">
    <property type="entry name" value="Beta-barrel_TonB_sf"/>
</dbReference>
<keyword evidence="8 15" id="KW-0675">Receptor</keyword>
<keyword evidence="16" id="KW-1185">Reference proteome</keyword>
<reference evidence="15 16" key="1">
    <citation type="submission" date="2019-11" db="EMBL/GenBank/DDBJ databases">
        <title>Pedobacter sp. HMF7056 Genome sequencing and assembly.</title>
        <authorList>
            <person name="Kang H."/>
            <person name="Kim H."/>
            <person name="Joh K."/>
        </authorList>
    </citation>
    <scope>NUCLEOTIDE SEQUENCE [LARGE SCALE GENOMIC DNA]</scope>
    <source>
        <strain evidence="15 16">HMF7056</strain>
    </source>
</reference>
<dbReference type="Pfam" id="PF00593">
    <property type="entry name" value="TonB_dep_Rec_b-barrel"/>
    <property type="match status" value="1"/>
</dbReference>
<keyword evidence="4 10" id="KW-0812">Transmembrane</keyword>
<dbReference type="PANTHER" id="PTHR30069:SF29">
    <property type="entry name" value="HEMOGLOBIN AND HEMOGLOBIN-HAPTOGLOBIN-BINDING PROTEIN 1-RELATED"/>
    <property type="match status" value="1"/>
</dbReference>
<dbReference type="InterPro" id="IPR039426">
    <property type="entry name" value="TonB-dep_rcpt-like"/>
</dbReference>
<dbReference type="SUPFAM" id="SSF56935">
    <property type="entry name" value="Porins"/>
    <property type="match status" value="1"/>
</dbReference>
<evidence type="ECO:0000256" key="6">
    <source>
        <dbReference type="ARBA" id="ARBA00023077"/>
    </source>
</evidence>
<keyword evidence="5 12" id="KW-0732">Signal</keyword>
<evidence type="ECO:0000259" key="14">
    <source>
        <dbReference type="Pfam" id="PF07715"/>
    </source>
</evidence>
<feature type="chain" id="PRO_5029699795" evidence="12">
    <location>
        <begin position="19"/>
        <end position="705"/>
    </location>
</feature>
<dbReference type="GO" id="GO:0015344">
    <property type="term" value="F:siderophore uptake transmembrane transporter activity"/>
    <property type="evidence" value="ECO:0007669"/>
    <property type="project" value="TreeGrafter"/>
</dbReference>
<evidence type="ECO:0000313" key="16">
    <source>
        <dbReference type="Proteomes" id="UP000451233"/>
    </source>
</evidence>
<evidence type="ECO:0000256" key="12">
    <source>
        <dbReference type="SAM" id="SignalP"/>
    </source>
</evidence>
<evidence type="ECO:0000256" key="1">
    <source>
        <dbReference type="ARBA" id="ARBA00004571"/>
    </source>
</evidence>
<accession>A0A7K1XRX6</accession>
<dbReference type="GO" id="GO:0044718">
    <property type="term" value="P:siderophore transmembrane transport"/>
    <property type="evidence" value="ECO:0007669"/>
    <property type="project" value="TreeGrafter"/>
</dbReference>
<evidence type="ECO:0000256" key="11">
    <source>
        <dbReference type="RuleBase" id="RU003357"/>
    </source>
</evidence>
<dbReference type="GO" id="GO:0009279">
    <property type="term" value="C:cell outer membrane"/>
    <property type="evidence" value="ECO:0007669"/>
    <property type="project" value="UniProtKB-SubCell"/>
</dbReference>
<dbReference type="Proteomes" id="UP000451233">
    <property type="component" value="Unassembled WGS sequence"/>
</dbReference>
<evidence type="ECO:0000256" key="5">
    <source>
        <dbReference type="ARBA" id="ARBA00022729"/>
    </source>
</evidence>
<evidence type="ECO:0000313" key="15">
    <source>
        <dbReference type="EMBL" id="MXV13743.1"/>
    </source>
</evidence>
<dbReference type="InterPro" id="IPR012910">
    <property type="entry name" value="Plug_dom"/>
</dbReference>
<comment type="similarity">
    <text evidence="10 11">Belongs to the TonB-dependent receptor family.</text>
</comment>
<evidence type="ECO:0000256" key="8">
    <source>
        <dbReference type="ARBA" id="ARBA00023170"/>
    </source>
</evidence>
<sequence>MRKAIQGLLMLFAIPVCAQVKGDAADRLPDTTRKLSEVSLTGNAARLLRQSPGNVTVIDLKPYYSTNTTPVQLLRSTPGVKVKQDGGYGSRVDFFINGSTGKQLKFFLDGLPLDNLGETTGINNLPVEQIERVEIYKGVIPVDLGADILGGAINIVTRKDRDDYFDASYGLSSFGTHKVNLSGRKNWSDRLYTVVRAYSGYARNNYQVDAANINASSQLETIRVKRFHDRYKNYVVKAEAGLRMLPWADELSFSLSRNGLDRELQNNLTMSQPYAHATYAEGLTAGTLKYQKSGLFSHLSLSGFLSASRVHGTFTDTSANVITWDGRIADRRLKGAELGPAAMRNTYTDAYAARLSASWWLSKQSRFIASSTLNRYRRTGKDELAARLTGDDLYSAPSSQLKNVLGAGFEDNSGERLKWSAGVKNFYARMDGFSIQFDKRTTIIQHNSYWGYSAATAFDAGKGFLLKASFEHAIRLPDVEEAFGDLMLLNPNPSLKAEESNNLNLNVLYRGDHFDAEAGGFLRDVDHLIFLVPNSQGSAKTYNLLRARVQGVEISANYRLPKGFVLNANATYQDLRNQSTIENEGIPNERYKDQRIPNIPYLLGNTGLSFNRHGAGKKAGLSAWYALNYTHDYFLYWEIDGDPAQKHVIPQQLLQNAGVSLSFPKLTFSFESYNLADARTYDNFRSQLPGRSFSLKTRLYLNQKK</sequence>
<dbReference type="Gene3D" id="2.40.170.20">
    <property type="entry name" value="TonB-dependent receptor, beta-barrel domain"/>
    <property type="match status" value="1"/>
</dbReference>
<evidence type="ECO:0000256" key="10">
    <source>
        <dbReference type="PROSITE-ProRule" id="PRU01360"/>
    </source>
</evidence>
<keyword evidence="9 10" id="KW-0998">Cell outer membrane</keyword>
<feature type="signal peptide" evidence="12">
    <location>
        <begin position="1"/>
        <end position="18"/>
    </location>
</feature>
<comment type="caution">
    <text evidence="15">The sequence shown here is derived from an EMBL/GenBank/DDBJ whole genome shotgun (WGS) entry which is preliminary data.</text>
</comment>
<keyword evidence="3 10" id="KW-1134">Transmembrane beta strand</keyword>
<evidence type="ECO:0000256" key="7">
    <source>
        <dbReference type="ARBA" id="ARBA00023136"/>
    </source>
</evidence>
<dbReference type="InterPro" id="IPR000531">
    <property type="entry name" value="Beta-barrel_TonB"/>
</dbReference>
<evidence type="ECO:0000256" key="4">
    <source>
        <dbReference type="ARBA" id="ARBA00022692"/>
    </source>
</evidence>
<name>A0A7K1XRX6_9SPHI</name>
<evidence type="ECO:0000256" key="9">
    <source>
        <dbReference type="ARBA" id="ARBA00023237"/>
    </source>
</evidence>
<dbReference type="Gene3D" id="2.170.130.10">
    <property type="entry name" value="TonB-dependent receptor, plug domain"/>
    <property type="match status" value="1"/>
</dbReference>
<gene>
    <name evidence="15" type="ORF">GS398_00375</name>
</gene>
<dbReference type="EMBL" id="WVHS01000001">
    <property type="protein sequence ID" value="MXV13743.1"/>
    <property type="molecule type" value="Genomic_DNA"/>
</dbReference>
<keyword evidence="7 10" id="KW-0472">Membrane</keyword>
<organism evidence="15 16">
    <name type="scientific">Hufsiella ginkgonis</name>
    <dbReference type="NCBI Taxonomy" id="2695274"/>
    <lineage>
        <taxon>Bacteria</taxon>
        <taxon>Pseudomonadati</taxon>
        <taxon>Bacteroidota</taxon>
        <taxon>Sphingobacteriia</taxon>
        <taxon>Sphingobacteriales</taxon>
        <taxon>Sphingobacteriaceae</taxon>
        <taxon>Hufsiella</taxon>
    </lineage>
</organism>